<dbReference type="InterPro" id="IPR000960">
    <property type="entry name" value="Flavin_mOase"/>
</dbReference>
<dbReference type="GO" id="GO:0050661">
    <property type="term" value="F:NADP binding"/>
    <property type="evidence" value="ECO:0007669"/>
    <property type="project" value="InterPro"/>
</dbReference>
<dbReference type="FunCoup" id="K0KJ44">
    <property type="interactions" value="650"/>
</dbReference>
<comment type="similarity">
    <text evidence="1">Belongs to the FMO family.</text>
</comment>
<reference evidence="6 7" key="1">
    <citation type="journal article" date="2012" name="Eukaryot. Cell">
        <title>Draft genome sequence of Wickerhamomyces ciferrii NRRL Y-1031 F-60-10.</title>
        <authorList>
            <person name="Schneider J."/>
            <person name="Andrea H."/>
            <person name="Blom J."/>
            <person name="Jaenicke S."/>
            <person name="Ruckert C."/>
            <person name="Schorsch C."/>
            <person name="Szczepanowski R."/>
            <person name="Farwick M."/>
            <person name="Goesmann A."/>
            <person name="Puhler A."/>
            <person name="Schaffer S."/>
            <person name="Tauch A."/>
            <person name="Kohler T."/>
            <person name="Brinkrolf K."/>
        </authorList>
    </citation>
    <scope>NUCLEOTIDE SEQUENCE [LARGE SCALE GENOMIC DNA]</scope>
    <source>
        <strain evidence="7">ATCC 14091 / BCRC 22168 / CBS 111 / JCM 3599 / NBRC 0793 / NRRL Y-1031 F-60-10</strain>
    </source>
</reference>
<organism evidence="6 7">
    <name type="scientific">Wickerhamomyces ciferrii (strain ATCC 14091 / BCRC 22168 / CBS 111 / JCM 3599 / NBRC 0793 / NRRL Y-1031 F-60-10)</name>
    <name type="common">Yeast</name>
    <name type="synonym">Pichia ciferrii</name>
    <dbReference type="NCBI Taxonomy" id="1206466"/>
    <lineage>
        <taxon>Eukaryota</taxon>
        <taxon>Fungi</taxon>
        <taxon>Dikarya</taxon>
        <taxon>Ascomycota</taxon>
        <taxon>Saccharomycotina</taxon>
        <taxon>Saccharomycetes</taxon>
        <taxon>Phaffomycetales</taxon>
        <taxon>Wickerhamomycetaceae</taxon>
        <taxon>Wickerhamomyces</taxon>
    </lineage>
</organism>
<dbReference type="InterPro" id="IPR020946">
    <property type="entry name" value="Flavin_mOase-like"/>
</dbReference>
<evidence type="ECO:0000256" key="1">
    <source>
        <dbReference type="ARBA" id="ARBA00009183"/>
    </source>
</evidence>
<keyword evidence="6" id="KW-0503">Monooxygenase</keyword>
<dbReference type="PIRSF" id="PIRSF000332">
    <property type="entry name" value="FMO"/>
    <property type="match status" value="1"/>
</dbReference>
<dbReference type="eggNOG" id="KOG1399">
    <property type="taxonomic scope" value="Eukaryota"/>
</dbReference>
<proteinExistence type="inferred from homology"/>
<dbReference type="EMBL" id="CAIF01000021">
    <property type="protein sequence ID" value="CCH41504.1"/>
    <property type="molecule type" value="Genomic_DNA"/>
</dbReference>
<dbReference type="AlphaFoldDB" id="K0KJ44"/>
<evidence type="ECO:0000256" key="2">
    <source>
        <dbReference type="ARBA" id="ARBA00022630"/>
    </source>
</evidence>
<gene>
    <name evidence="6" type="primary">FMO1</name>
    <name evidence="6" type="ORF">BN7_1045</name>
</gene>
<evidence type="ECO:0000256" key="5">
    <source>
        <dbReference type="ARBA" id="ARBA00023002"/>
    </source>
</evidence>
<dbReference type="InterPro" id="IPR050346">
    <property type="entry name" value="FMO-like"/>
</dbReference>
<keyword evidence="7" id="KW-1185">Reference proteome</keyword>
<keyword evidence="2" id="KW-0285">Flavoprotein</keyword>
<dbReference type="Pfam" id="PF13450">
    <property type="entry name" value="NAD_binding_8"/>
    <property type="match status" value="1"/>
</dbReference>
<sequence>MVKKYSRIAIIGGGPTGLATAKALGVEGFPQIDLFERKDQVGGLWNYNGELKTKWETNIPNVHYKDEDKYIGDAVDEFQQIKEVPSPMYKHLETNLFKEMMAFKDFPFPKELESYPTRQEVIKYLENYSKTISKDVKFNLNSNVESVEKKADIWEVKVSINGSEVETRKYDAVVLANGHYNHPFIPDTKGIKEWNAKYPKSIIHCKYFDDCLPFKNKRVIVVGNSASGVDVAIQLTTSASKVLNSVRKKAEIADLKCKSIEEIDEIIEYDYENKTIKTINGDIFKDIDHIIYCTGYLYSFPFLKSYLEGKDALLTDGQRVRNLYKQLFYIPDPSLVFVGIPANVVIFPFSENQAAFVARGLSGRLKFPSEKEQRDEESERLKIKGDVKSFHFLPPPEDSQYCHDLQKTIDEQGLKDGFEGIIWDETKLEMRRQVGPRKAQRYLDVVEHVNGLIAKGEPFRLLREKI</sequence>
<dbReference type="Gene3D" id="3.50.50.60">
    <property type="entry name" value="FAD/NAD(P)-binding domain"/>
    <property type="match status" value="2"/>
</dbReference>
<dbReference type="STRING" id="1206466.K0KJ44"/>
<dbReference type="Pfam" id="PF00743">
    <property type="entry name" value="FMO-like"/>
    <property type="match status" value="2"/>
</dbReference>
<dbReference type="InterPro" id="IPR036188">
    <property type="entry name" value="FAD/NAD-bd_sf"/>
</dbReference>
<name>K0KJ44_WICCF</name>
<dbReference type="InParanoid" id="K0KJ44"/>
<dbReference type="HOGENOM" id="CLU_006909_5_0_1"/>
<dbReference type="PRINTS" id="PR00370">
    <property type="entry name" value="FMOXYGENASE"/>
</dbReference>
<evidence type="ECO:0000313" key="6">
    <source>
        <dbReference type="EMBL" id="CCH41504.1"/>
    </source>
</evidence>
<comment type="caution">
    <text evidence="6">The sequence shown here is derived from an EMBL/GenBank/DDBJ whole genome shotgun (WGS) entry which is preliminary data.</text>
</comment>
<dbReference type="GO" id="GO:0004499">
    <property type="term" value="F:N,N-dimethylaniline monooxygenase activity"/>
    <property type="evidence" value="ECO:0007669"/>
    <property type="project" value="InterPro"/>
</dbReference>
<protein>
    <submittedName>
        <fullName evidence="6">Dimethylaniline monooxygenase</fullName>
        <ecNumber evidence="6">1.14.13.8</ecNumber>
    </submittedName>
</protein>
<dbReference type="SUPFAM" id="SSF51905">
    <property type="entry name" value="FAD/NAD(P)-binding domain"/>
    <property type="match status" value="2"/>
</dbReference>
<dbReference type="Proteomes" id="UP000009328">
    <property type="component" value="Unassembled WGS sequence"/>
</dbReference>
<evidence type="ECO:0000313" key="7">
    <source>
        <dbReference type="Proteomes" id="UP000009328"/>
    </source>
</evidence>
<keyword evidence="3" id="KW-0274">FAD</keyword>
<dbReference type="PANTHER" id="PTHR23023">
    <property type="entry name" value="DIMETHYLANILINE MONOOXYGENASE"/>
    <property type="match status" value="1"/>
</dbReference>
<keyword evidence="4" id="KW-0521">NADP</keyword>
<evidence type="ECO:0000256" key="3">
    <source>
        <dbReference type="ARBA" id="ARBA00022827"/>
    </source>
</evidence>
<accession>K0KJ44</accession>
<keyword evidence="5 6" id="KW-0560">Oxidoreductase</keyword>
<dbReference type="EC" id="1.14.13.8" evidence="6"/>
<evidence type="ECO:0000256" key="4">
    <source>
        <dbReference type="ARBA" id="ARBA00022857"/>
    </source>
</evidence>
<dbReference type="GO" id="GO:0050660">
    <property type="term" value="F:flavin adenine dinucleotide binding"/>
    <property type="evidence" value="ECO:0007669"/>
    <property type="project" value="InterPro"/>
</dbReference>